<dbReference type="GO" id="GO:0000287">
    <property type="term" value="F:magnesium ion binding"/>
    <property type="evidence" value="ECO:0007669"/>
    <property type="project" value="UniProtKB-ARBA"/>
</dbReference>
<evidence type="ECO:0000313" key="6">
    <source>
        <dbReference type="Proteomes" id="UP000077701"/>
    </source>
</evidence>
<protein>
    <submittedName>
        <fullName evidence="5">Pyruvate dehydrogenase</fullName>
    </submittedName>
</protein>
<evidence type="ECO:0000313" key="5">
    <source>
        <dbReference type="EMBL" id="GAT68159.1"/>
    </source>
</evidence>
<evidence type="ECO:0000259" key="4">
    <source>
        <dbReference type="SMART" id="SM00861"/>
    </source>
</evidence>
<sequence>MTRVAEHLNRALHDLLAADPDVHVLGEDIADPYGGAFKVTRGLSDRFGERVRSTPLSEGAIVGVGAGLALAGEKAVVEIMFADFAALAFDQLVNFAAKSTTMYGRPVPIPLVVRCPSGGGRGYGPTHSQSPQKHFLGVPGLHLFELTPFHDAGDLLAAMFALGQPCLLFEDKVLYTRRMFTGGVVDDLFRYELTGGADGTGGTARVFVEGGGEPDCTLVVPGGLAHRALAAARELLLEEDLLCELLVPARLYPVPELPGLERARHVCVAEDGSEGGTWGTEVARVLYPRLWPALRRPITLLSAAASVIPAAPHLEREVLLQPDHIKRAITEALS</sequence>
<dbReference type="PANTHER" id="PTHR43257">
    <property type="entry name" value="PYRUVATE DEHYDROGENASE E1 COMPONENT BETA SUBUNIT"/>
    <property type="match status" value="1"/>
</dbReference>
<dbReference type="STRING" id="161355.PS9374_03820"/>
<evidence type="ECO:0000256" key="2">
    <source>
        <dbReference type="ARBA" id="ARBA00023002"/>
    </source>
</evidence>
<dbReference type="OrthoDB" id="3512513at2"/>
<evidence type="ECO:0000256" key="3">
    <source>
        <dbReference type="ARBA" id="ARBA00023052"/>
    </source>
</evidence>
<dbReference type="InterPro" id="IPR029061">
    <property type="entry name" value="THDP-binding"/>
</dbReference>
<evidence type="ECO:0000256" key="1">
    <source>
        <dbReference type="ARBA" id="ARBA00001964"/>
    </source>
</evidence>
<keyword evidence="2" id="KW-0560">Oxidoreductase</keyword>
<gene>
    <name evidence="5" type="ORF">PS9374_03820</name>
</gene>
<proteinExistence type="predicted"/>
<dbReference type="Gene3D" id="3.40.50.920">
    <property type="match status" value="1"/>
</dbReference>
<keyword evidence="6" id="KW-1185">Reference proteome</keyword>
<dbReference type="SUPFAM" id="SSF52518">
    <property type="entry name" value="Thiamin diphosphate-binding fold (THDP-binding)"/>
    <property type="match status" value="1"/>
</dbReference>
<dbReference type="AlphaFoldDB" id="A0A171DEM5"/>
<organism evidence="5 6">
    <name type="scientific">Planomonospora sphaerica</name>
    <dbReference type="NCBI Taxonomy" id="161355"/>
    <lineage>
        <taxon>Bacteria</taxon>
        <taxon>Bacillati</taxon>
        <taxon>Actinomycetota</taxon>
        <taxon>Actinomycetes</taxon>
        <taxon>Streptosporangiales</taxon>
        <taxon>Streptosporangiaceae</taxon>
        <taxon>Planomonospora</taxon>
    </lineage>
</organism>
<dbReference type="InterPro" id="IPR033248">
    <property type="entry name" value="Transketolase_C"/>
</dbReference>
<name>A0A171DEM5_9ACTN</name>
<feature type="domain" description="Transketolase-like pyrimidine-binding" evidence="4">
    <location>
        <begin position="2"/>
        <end position="177"/>
    </location>
</feature>
<dbReference type="Pfam" id="PF02779">
    <property type="entry name" value="Transket_pyr"/>
    <property type="match status" value="1"/>
</dbReference>
<dbReference type="InterPro" id="IPR009014">
    <property type="entry name" value="Transketo_C/PFOR_II"/>
</dbReference>
<reference evidence="6" key="2">
    <citation type="submission" date="2016-04" db="EMBL/GenBank/DDBJ databases">
        <title>Planomonospora sphaerica JCM9374 whole genome shotgun sequence.</title>
        <authorList>
            <person name="Suzuki T."/>
            <person name="Dohra H."/>
            <person name="Kodani S."/>
        </authorList>
    </citation>
    <scope>NUCLEOTIDE SEQUENCE [LARGE SCALE GENOMIC DNA]</scope>
    <source>
        <strain evidence="6">JCM 9374</strain>
    </source>
</reference>
<keyword evidence="5" id="KW-0670">Pyruvate</keyword>
<comment type="caution">
    <text evidence="5">The sequence shown here is derived from an EMBL/GenBank/DDBJ whole genome shotgun (WGS) entry which is preliminary data.</text>
</comment>
<dbReference type="GO" id="GO:0016491">
    <property type="term" value="F:oxidoreductase activity"/>
    <property type="evidence" value="ECO:0007669"/>
    <property type="project" value="UniProtKB-KW"/>
</dbReference>
<comment type="cofactor">
    <cofactor evidence="1">
        <name>thiamine diphosphate</name>
        <dbReference type="ChEBI" id="CHEBI:58937"/>
    </cofactor>
</comment>
<dbReference type="EMBL" id="BDCX01000009">
    <property type="protein sequence ID" value="GAT68159.1"/>
    <property type="molecule type" value="Genomic_DNA"/>
</dbReference>
<dbReference type="Pfam" id="PF02780">
    <property type="entry name" value="Transketolase_C"/>
    <property type="match status" value="1"/>
</dbReference>
<dbReference type="Proteomes" id="UP000077701">
    <property type="component" value="Unassembled WGS sequence"/>
</dbReference>
<reference evidence="5 6" key="1">
    <citation type="journal article" date="2016" name="Genome Announc.">
        <title>Draft Genome Sequence of Planomonospora sphaerica JCM9374, a Rare Actinomycete.</title>
        <authorList>
            <person name="Dohra H."/>
            <person name="Suzuki T."/>
            <person name="Inoue Y."/>
            <person name="Kodani S."/>
        </authorList>
    </citation>
    <scope>NUCLEOTIDE SEQUENCE [LARGE SCALE GENOMIC DNA]</scope>
    <source>
        <strain evidence="5 6">JCM 9374</strain>
    </source>
</reference>
<keyword evidence="3" id="KW-0786">Thiamine pyrophosphate</keyword>
<dbReference type="SUPFAM" id="SSF52922">
    <property type="entry name" value="TK C-terminal domain-like"/>
    <property type="match status" value="1"/>
</dbReference>
<dbReference type="InterPro" id="IPR005475">
    <property type="entry name" value="Transketolase-like_Pyr-bd"/>
</dbReference>
<dbReference type="SMART" id="SM00861">
    <property type="entry name" value="Transket_pyr"/>
    <property type="match status" value="1"/>
</dbReference>
<dbReference type="PANTHER" id="PTHR43257:SF2">
    <property type="entry name" value="PYRUVATE DEHYDROGENASE E1 COMPONENT SUBUNIT BETA"/>
    <property type="match status" value="1"/>
</dbReference>
<dbReference type="RefSeq" id="WP_068898475.1">
    <property type="nucleotide sequence ID" value="NZ_BDCX01000009.1"/>
</dbReference>
<dbReference type="Gene3D" id="3.40.50.970">
    <property type="match status" value="1"/>
</dbReference>
<accession>A0A171DEM5</accession>